<dbReference type="RefSeq" id="WP_308866760.1">
    <property type="nucleotide sequence ID" value="NZ_JAVFWO010000002.1"/>
</dbReference>
<name>A0ABU0YYC9_9MICO</name>
<protein>
    <submittedName>
        <fullName evidence="1">Uncharacterized protein</fullName>
    </submittedName>
</protein>
<proteinExistence type="predicted"/>
<organism evidence="1 2">
    <name type="scientific">Microbacterium psychrotolerans</name>
    <dbReference type="NCBI Taxonomy" id="3068321"/>
    <lineage>
        <taxon>Bacteria</taxon>
        <taxon>Bacillati</taxon>
        <taxon>Actinomycetota</taxon>
        <taxon>Actinomycetes</taxon>
        <taxon>Micrococcales</taxon>
        <taxon>Microbacteriaceae</taxon>
        <taxon>Microbacterium</taxon>
    </lineage>
</organism>
<keyword evidence="2" id="KW-1185">Reference proteome</keyword>
<dbReference type="EMBL" id="JAVFWO010000002">
    <property type="protein sequence ID" value="MDQ7877327.1"/>
    <property type="molecule type" value="Genomic_DNA"/>
</dbReference>
<accession>A0ABU0YYC9</accession>
<evidence type="ECO:0000313" key="2">
    <source>
        <dbReference type="Proteomes" id="UP001235133"/>
    </source>
</evidence>
<gene>
    <name evidence="1" type="ORF">Q9R08_04985</name>
</gene>
<evidence type="ECO:0000313" key="1">
    <source>
        <dbReference type="EMBL" id="MDQ7877327.1"/>
    </source>
</evidence>
<dbReference type="Proteomes" id="UP001235133">
    <property type="component" value="Unassembled WGS sequence"/>
</dbReference>
<reference evidence="1 2" key="1">
    <citation type="submission" date="2023-08" db="EMBL/GenBank/DDBJ databases">
        <title>Microbacterium psychrotolerans sp. nov., a psychrotolerant bacterium isolated from soil in Heilongjiang Province, China.</title>
        <authorList>
            <person name="An P."/>
            <person name="Zhao D."/>
            <person name="Xiang H."/>
        </authorList>
    </citation>
    <scope>NUCLEOTIDE SEQUENCE [LARGE SCALE GENOMIC DNA]</scope>
    <source>
        <strain evidence="1 2">QXD-8</strain>
    </source>
</reference>
<sequence>MSDFRASNGVAVSRDQDGRVRTTFSSIRSDIVPSRAAALAEFFEHDKDESFGRWRAPRPLREFVVYPGSDFDTALVLHEPSGAMTTIARQEVDDAEAEGFSDEAKVARQYFIEADKTRRWQDSVEGELWALRFGVDPEEIVVVRRGDHFAAVDTNEYFTSVGVTAPEITGGRRVWPEVQA</sequence>
<comment type="caution">
    <text evidence="1">The sequence shown here is derived from an EMBL/GenBank/DDBJ whole genome shotgun (WGS) entry which is preliminary data.</text>
</comment>